<feature type="domain" description="Protein kinase" evidence="2">
    <location>
        <begin position="17"/>
        <end position="252"/>
    </location>
</feature>
<dbReference type="InterPro" id="IPR000719">
    <property type="entry name" value="Prot_kinase_dom"/>
</dbReference>
<dbReference type="SUPFAM" id="SSF56112">
    <property type="entry name" value="Protein kinase-like (PK-like)"/>
    <property type="match status" value="1"/>
</dbReference>
<dbReference type="InterPro" id="IPR011009">
    <property type="entry name" value="Kinase-like_dom_sf"/>
</dbReference>
<dbReference type="InterPro" id="IPR001245">
    <property type="entry name" value="Ser-Thr/Tyr_kinase_cat_dom"/>
</dbReference>
<evidence type="ECO:0000259" key="2">
    <source>
        <dbReference type="PROSITE" id="PS50011"/>
    </source>
</evidence>
<name>A0A5J4VJR3_9EUKA</name>
<dbReference type="Proteomes" id="UP000324800">
    <property type="component" value="Unassembled WGS sequence"/>
</dbReference>
<sequence>MSFDTQSQEIPRKFEDYSYFDEIQLESFGLVQIVNLNLEPDKMKIIKRVKYQTELDKKIVDDEITLLKRVGSKYTLRFIESFQHGFELFIVMELCENGNLRNLIEEMKSWSIKDKKIGVTFIGLNPQNILMDKAGNAKIGIFNLSKKFDNIQKDLKSWAQAYQPPEVHAQKKPSVKSDIWILGVLILEMLLKGSHPFEGRTIDDTVSNIKAGDILRFPNYIEGEFKEMLISMINSDPTKRPSVEQLLDSELMQILAHIDSSNELREKQAEEKAHETEIIVQLLEEKVRVAEEKTWASDEKIIIVEEKAKVAEQRANKAELLVRQGIKIQESANQKLKALQLLNTLCQKIAQQLIVSIKKDDLQIAKQLLEEDKIRFNTERELNYN</sequence>
<gene>
    <name evidence="3" type="ORF">EZS28_021597</name>
</gene>
<protein>
    <submittedName>
        <fullName evidence="3">Putative AGC family protein kinase</fullName>
    </submittedName>
</protein>
<dbReference type="InterPro" id="IPR053235">
    <property type="entry name" value="Ser_Thr_kinase"/>
</dbReference>
<feature type="non-terminal residue" evidence="3">
    <location>
        <position position="385"/>
    </location>
</feature>
<dbReference type="PANTHER" id="PTHR24361">
    <property type="entry name" value="MITOGEN-ACTIVATED KINASE KINASE KINASE"/>
    <property type="match status" value="1"/>
</dbReference>
<dbReference type="PROSITE" id="PS50011">
    <property type="entry name" value="PROTEIN_KINASE_DOM"/>
    <property type="match status" value="1"/>
</dbReference>
<keyword evidence="3" id="KW-0418">Kinase</keyword>
<proteinExistence type="predicted"/>
<evidence type="ECO:0000256" key="1">
    <source>
        <dbReference type="SAM" id="Coils"/>
    </source>
</evidence>
<dbReference type="Gene3D" id="1.10.510.10">
    <property type="entry name" value="Transferase(Phosphotransferase) domain 1"/>
    <property type="match status" value="2"/>
</dbReference>
<evidence type="ECO:0000313" key="4">
    <source>
        <dbReference type="Proteomes" id="UP000324800"/>
    </source>
</evidence>
<evidence type="ECO:0000313" key="3">
    <source>
        <dbReference type="EMBL" id="KAA6382877.1"/>
    </source>
</evidence>
<dbReference type="PANTHER" id="PTHR24361:SF613">
    <property type="entry name" value="NUCLEAR RECEPTOR-BINDING PROTEIN-RELATED"/>
    <property type="match status" value="1"/>
</dbReference>
<organism evidence="3 4">
    <name type="scientific">Streblomastix strix</name>
    <dbReference type="NCBI Taxonomy" id="222440"/>
    <lineage>
        <taxon>Eukaryota</taxon>
        <taxon>Metamonada</taxon>
        <taxon>Preaxostyla</taxon>
        <taxon>Oxymonadida</taxon>
        <taxon>Streblomastigidae</taxon>
        <taxon>Streblomastix</taxon>
    </lineage>
</organism>
<reference evidence="3 4" key="1">
    <citation type="submission" date="2019-03" db="EMBL/GenBank/DDBJ databases">
        <title>Single cell metagenomics reveals metabolic interactions within the superorganism composed of flagellate Streblomastix strix and complex community of Bacteroidetes bacteria on its surface.</title>
        <authorList>
            <person name="Treitli S.C."/>
            <person name="Kolisko M."/>
            <person name="Husnik F."/>
            <person name="Keeling P."/>
            <person name="Hampl V."/>
        </authorList>
    </citation>
    <scope>NUCLEOTIDE SEQUENCE [LARGE SCALE GENOMIC DNA]</scope>
    <source>
        <strain evidence="3">ST1C</strain>
    </source>
</reference>
<keyword evidence="3" id="KW-0808">Transferase</keyword>
<comment type="caution">
    <text evidence="3">The sequence shown here is derived from an EMBL/GenBank/DDBJ whole genome shotgun (WGS) entry which is preliminary data.</text>
</comment>
<accession>A0A5J4VJR3</accession>
<dbReference type="EMBL" id="SNRW01006541">
    <property type="protein sequence ID" value="KAA6382877.1"/>
    <property type="molecule type" value="Genomic_DNA"/>
</dbReference>
<dbReference type="GO" id="GO:0005737">
    <property type="term" value="C:cytoplasm"/>
    <property type="evidence" value="ECO:0007669"/>
    <property type="project" value="TreeGrafter"/>
</dbReference>
<dbReference type="AlphaFoldDB" id="A0A5J4VJR3"/>
<feature type="coiled-coil region" evidence="1">
    <location>
        <begin position="266"/>
        <end position="293"/>
    </location>
</feature>
<dbReference type="GO" id="GO:0004674">
    <property type="term" value="F:protein serine/threonine kinase activity"/>
    <property type="evidence" value="ECO:0007669"/>
    <property type="project" value="TreeGrafter"/>
</dbReference>
<dbReference type="GO" id="GO:0005524">
    <property type="term" value="F:ATP binding"/>
    <property type="evidence" value="ECO:0007669"/>
    <property type="project" value="InterPro"/>
</dbReference>
<dbReference type="Pfam" id="PF07714">
    <property type="entry name" value="PK_Tyr_Ser-Thr"/>
    <property type="match status" value="1"/>
</dbReference>
<keyword evidence="1" id="KW-0175">Coiled coil</keyword>